<sequence>MGTIKVLRRSVSKFLQGYHYFTIIPTICILPFSTTLLLSQAHLLLFPSSHPLPWFLDRLATLFEVAGLPTSSGPFSVLLLKISETVASFVRTLPFTFTFLLLGKSLALLFLSRSKPSASSLALMYAAIVRTYVCGLMAILSANATAFFVLFLVFDCINGLGISSPGYSTSLLFLGVIVYSTILSYTVVVCNLSLTVSGIEKRGGFMVILKTCFLTRKRELTALSLAVPINLLRAATEALFQYRVVTTYQQNGRFSLAMVSEGCFIAYWYSVFIVLDVVISHTFLKSRRFEEEDNDACCDENDEKISPELFKLYINTCCHVGINRRLRKPLSDL</sequence>
<accession>A0ACB9MZJ6</accession>
<dbReference type="EMBL" id="CM042887">
    <property type="protein sequence ID" value="KAI4329637.1"/>
    <property type="molecule type" value="Genomic_DNA"/>
</dbReference>
<proteinExistence type="predicted"/>
<evidence type="ECO:0000313" key="1">
    <source>
        <dbReference type="EMBL" id="KAI4329637.1"/>
    </source>
</evidence>
<name>A0ACB9MZJ6_9MYRT</name>
<protein>
    <submittedName>
        <fullName evidence="1">Uncharacterized protein</fullName>
    </submittedName>
</protein>
<organism evidence="1 2">
    <name type="scientific">Melastoma candidum</name>
    <dbReference type="NCBI Taxonomy" id="119954"/>
    <lineage>
        <taxon>Eukaryota</taxon>
        <taxon>Viridiplantae</taxon>
        <taxon>Streptophyta</taxon>
        <taxon>Embryophyta</taxon>
        <taxon>Tracheophyta</taxon>
        <taxon>Spermatophyta</taxon>
        <taxon>Magnoliopsida</taxon>
        <taxon>eudicotyledons</taxon>
        <taxon>Gunneridae</taxon>
        <taxon>Pentapetalae</taxon>
        <taxon>rosids</taxon>
        <taxon>malvids</taxon>
        <taxon>Myrtales</taxon>
        <taxon>Melastomataceae</taxon>
        <taxon>Melastomatoideae</taxon>
        <taxon>Melastomateae</taxon>
        <taxon>Melastoma</taxon>
    </lineage>
</organism>
<evidence type="ECO:0000313" key="2">
    <source>
        <dbReference type="Proteomes" id="UP001057402"/>
    </source>
</evidence>
<dbReference type="Proteomes" id="UP001057402">
    <property type="component" value="Chromosome 8"/>
</dbReference>
<reference evidence="2" key="1">
    <citation type="journal article" date="2023" name="Front. Plant Sci.">
        <title>Chromosomal-level genome assembly of Melastoma candidum provides insights into trichome evolution.</title>
        <authorList>
            <person name="Zhong Y."/>
            <person name="Wu W."/>
            <person name="Sun C."/>
            <person name="Zou P."/>
            <person name="Liu Y."/>
            <person name="Dai S."/>
            <person name="Zhou R."/>
        </authorList>
    </citation>
    <scope>NUCLEOTIDE SEQUENCE [LARGE SCALE GENOMIC DNA]</scope>
</reference>
<keyword evidence="2" id="KW-1185">Reference proteome</keyword>
<gene>
    <name evidence="1" type="ORF">MLD38_028003</name>
</gene>
<comment type="caution">
    <text evidence="1">The sequence shown here is derived from an EMBL/GenBank/DDBJ whole genome shotgun (WGS) entry which is preliminary data.</text>
</comment>